<protein>
    <submittedName>
        <fullName evidence="2">Uncharacterized protein</fullName>
    </submittedName>
</protein>
<dbReference type="Proteomes" id="UP001165085">
    <property type="component" value="Unassembled WGS sequence"/>
</dbReference>
<sequence length="377" mass="41733">MSKSLIVFTCSLSSTPSINTVLSRYVHVSDSSNVPPTADPEDSDEDESNDDEDNDGLTLVHDDEEEDKRETKGDGIGSTQINQETNTQDNEQQPPKKKPKKAPPPASLQSSTFPSFTDYLFAKYSSGVPPASSSGSSSNSVVSYAGSCYLDDEFVDDVDLRETVETELVPEESNDSNLGNENGDFYVTTLQSSSPKKRGRKPKTTETEEDLTSLKSSYASLKTSMTSSRSSLLLLLNPPPPVSLSITLPPTLPSTFEYKLTHSIYGPLTIPLPPSSLPSTILKYEHTPLPENLSVAHKAKLYSYSCDYDCYVDKYVEYSSKILKKKIKKREVLAEKWKGIGGKEECVKIVKLWKERIKRKNKSEEKNGEKNGEKNEA</sequence>
<feature type="region of interest" description="Disordered" evidence="1">
    <location>
        <begin position="29"/>
        <end position="112"/>
    </location>
</feature>
<feature type="compositionally biased region" description="Acidic residues" evidence="1">
    <location>
        <begin position="39"/>
        <end position="55"/>
    </location>
</feature>
<feature type="region of interest" description="Disordered" evidence="1">
    <location>
        <begin position="167"/>
        <end position="211"/>
    </location>
</feature>
<comment type="caution">
    <text evidence="2">The sequence shown here is derived from an EMBL/GenBank/DDBJ whole genome shotgun (WGS) entry which is preliminary data.</text>
</comment>
<dbReference type="EMBL" id="BRXY01000213">
    <property type="protein sequence ID" value="GMH77778.1"/>
    <property type="molecule type" value="Genomic_DNA"/>
</dbReference>
<evidence type="ECO:0000313" key="2">
    <source>
        <dbReference type="EMBL" id="GMH77778.1"/>
    </source>
</evidence>
<accession>A0A9W7EGA3</accession>
<dbReference type="AlphaFoldDB" id="A0A9W7EGA3"/>
<name>A0A9W7EGA3_9STRA</name>
<reference evidence="3" key="1">
    <citation type="journal article" date="2023" name="Commun. Biol.">
        <title>Genome analysis of Parmales, the sister group of diatoms, reveals the evolutionary specialization of diatoms from phago-mixotrophs to photoautotrophs.</title>
        <authorList>
            <person name="Ban H."/>
            <person name="Sato S."/>
            <person name="Yoshikawa S."/>
            <person name="Yamada K."/>
            <person name="Nakamura Y."/>
            <person name="Ichinomiya M."/>
            <person name="Sato N."/>
            <person name="Blanc-Mathieu R."/>
            <person name="Endo H."/>
            <person name="Kuwata A."/>
            <person name="Ogata H."/>
        </authorList>
    </citation>
    <scope>NUCLEOTIDE SEQUENCE [LARGE SCALE GENOMIC DNA]</scope>
    <source>
        <strain evidence="3">NIES 3701</strain>
    </source>
</reference>
<proteinExistence type="predicted"/>
<dbReference type="OrthoDB" id="10666455at2759"/>
<keyword evidence="3" id="KW-1185">Reference proteome</keyword>
<evidence type="ECO:0000313" key="3">
    <source>
        <dbReference type="Proteomes" id="UP001165085"/>
    </source>
</evidence>
<feature type="compositionally biased region" description="Low complexity" evidence="1">
    <location>
        <begin position="79"/>
        <end position="93"/>
    </location>
</feature>
<gene>
    <name evidence="2" type="ORF">TrST_g13863</name>
</gene>
<evidence type="ECO:0000256" key="1">
    <source>
        <dbReference type="SAM" id="MobiDB-lite"/>
    </source>
</evidence>
<organism evidence="2 3">
    <name type="scientific">Triparma strigata</name>
    <dbReference type="NCBI Taxonomy" id="1606541"/>
    <lineage>
        <taxon>Eukaryota</taxon>
        <taxon>Sar</taxon>
        <taxon>Stramenopiles</taxon>
        <taxon>Ochrophyta</taxon>
        <taxon>Bolidophyceae</taxon>
        <taxon>Parmales</taxon>
        <taxon>Triparmaceae</taxon>
        <taxon>Triparma</taxon>
    </lineage>
</organism>